<dbReference type="SUPFAM" id="SSF46689">
    <property type="entry name" value="Homeodomain-like"/>
    <property type="match status" value="1"/>
</dbReference>
<gene>
    <name evidence="5" type="ORF">UFOPK2169_00056</name>
</gene>
<dbReference type="InterPro" id="IPR009057">
    <property type="entry name" value="Homeodomain-like_sf"/>
</dbReference>
<keyword evidence="2" id="KW-0238">DNA-binding</keyword>
<dbReference type="PROSITE" id="PS50977">
    <property type="entry name" value="HTH_TETR_2"/>
    <property type="match status" value="1"/>
</dbReference>
<organism evidence="5">
    <name type="scientific">freshwater metagenome</name>
    <dbReference type="NCBI Taxonomy" id="449393"/>
    <lineage>
        <taxon>unclassified sequences</taxon>
        <taxon>metagenomes</taxon>
        <taxon>ecological metagenomes</taxon>
    </lineage>
</organism>
<dbReference type="PANTHER" id="PTHR30055">
    <property type="entry name" value="HTH-TYPE TRANSCRIPTIONAL REGULATOR RUTR"/>
    <property type="match status" value="1"/>
</dbReference>
<keyword evidence="3" id="KW-0804">Transcription</keyword>
<protein>
    <submittedName>
        <fullName evidence="5">Unannotated protein</fullName>
    </submittedName>
</protein>
<proteinExistence type="predicted"/>
<dbReference type="PANTHER" id="PTHR30055:SF234">
    <property type="entry name" value="HTH-TYPE TRANSCRIPTIONAL REGULATOR BETI"/>
    <property type="match status" value="1"/>
</dbReference>
<dbReference type="Pfam" id="PF00440">
    <property type="entry name" value="TetR_N"/>
    <property type="match status" value="1"/>
</dbReference>
<dbReference type="GO" id="GO:0003700">
    <property type="term" value="F:DNA-binding transcription factor activity"/>
    <property type="evidence" value="ECO:0007669"/>
    <property type="project" value="TreeGrafter"/>
</dbReference>
<evidence type="ECO:0000256" key="2">
    <source>
        <dbReference type="ARBA" id="ARBA00023125"/>
    </source>
</evidence>
<dbReference type="SUPFAM" id="SSF48498">
    <property type="entry name" value="Tetracyclin repressor-like, C-terminal domain"/>
    <property type="match status" value="1"/>
</dbReference>
<name>A0A6J6JYS1_9ZZZZ</name>
<feature type="domain" description="HTH tetR-type" evidence="4">
    <location>
        <begin position="10"/>
        <end position="70"/>
    </location>
</feature>
<dbReference type="InterPro" id="IPR050109">
    <property type="entry name" value="HTH-type_TetR-like_transc_reg"/>
</dbReference>
<sequence>MTVAVSKDDGLTREKILQSAIDAIDSHGEGALRIVDVARNAGVSQGMIRYYFGDRDTLVASAMAARFGQRYGFKLDEFAHLASRCNSSMEFRLAIEQTLSVVFVPERSRVRLERNSDIGNAKDHSEFAEQIADERNALCRNLAEVFESVQQRGLIKESVNCLHIAGLYLSFAHGISLWELGPEFLSRQELVTTFQEMLFAVLFE</sequence>
<evidence type="ECO:0000256" key="3">
    <source>
        <dbReference type="ARBA" id="ARBA00023163"/>
    </source>
</evidence>
<dbReference type="InterPro" id="IPR001647">
    <property type="entry name" value="HTH_TetR"/>
</dbReference>
<dbReference type="GO" id="GO:0000976">
    <property type="term" value="F:transcription cis-regulatory region binding"/>
    <property type="evidence" value="ECO:0007669"/>
    <property type="project" value="TreeGrafter"/>
</dbReference>
<dbReference type="EMBL" id="CAEZWE010000001">
    <property type="protein sequence ID" value="CAB4640839.1"/>
    <property type="molecule type" value="Genomic_DNA"/>
</dbReference>
<keyword evidence="1" id="KW-0805">Transcription regulation</keyword>
<dbReference type="AlphaFoldDB" id="A0A6J6JYS1"/>
<dbReference type="InterPro" id="IPR036271">
    <property type="entry name" value="Tet_transcr_reg_TetR-rel_C_sf"/>
</dbReference>
<evidence type="ECO:0000259" key="4">
    <source>
        <dbReference type="PROSITE" id="PS50977"/>
    </source>
</evidence>
<accession>A0A6J6JYS1</accession>
<dbReference type="Gene3D" id="1.10.357.10">
    <property type="entry name" value="Tetracycline Repressor, domain 2"/>
    <property type="match status" value="1"/>
</dbReference>
<reference evidence="5" key="1">
    <citation type="submission" date="2020-05" db="EMBL/GenBank/DDBJ databases">
        <authorList>
            <person name="Chiriac C."/>
            <person name="Salcher M."/>
            <person name="Ghai R."/>
            <person name="Kavagutti S V."/>
        </authorList>
    </citation>
    <scope>NUCLEOTIDE SEQUENCE</scope>
</reference>
<evidence type="ECO:0000313" key="5">
    <source>
        <dbReference type="EMBL" id="CAB4640839.1"/>
    </source>
</evidence>
<evidence type="ECO:0000256" key="1">
    <source>
        <dbReference type="ARBA" id="ARBA00023015"/>
    </source>
</evidence>